<dbReference type="SUPFAM" id="SSF81296">
    <property type="entry name" value="E set domains"/>
    <property type="match status" value="10"/>
</dbReference>
<reference evidence="3" key="1">
    <citation type="journal article" date="2018" name="Genome Biol.">
        <title>SKESA: strategic k-mer extension for scrupulous assemblies.</title>
        <authorList>
            <person name="Souvorov A."/>
            <person name="Agarwala R."/>
            <person name="Lipman D.J."/>
        </authorList>
    </citation>
    <scope>NUCLEOTIDE SEQUENCE</scope>
    <source>
        <strain evidence="4">2011-60-1378-1</strain>
        <strain evidence="3">2011-60-272-1</strain>
        <strain evidence="6">2011-60-575-1</strain>
        <strain evidence="5">SSI_AA558</strain>
    </source>
</reference>
<dbReference type="PANTHER" id="PTHR14795:SF0">
    <property type="entry name" value="TRANSMEMBRANE PROTEIN 62"/>
    <property type="match status" value="1"/>
</dbReference>
<evidence type="ECO:0000313" key="6">
    <source>
        <dbReference type="EMBL" id="HAF0466037.1"/>
    </source>
</evidence>
<dbReference type="InterPro" id="IPR013783">
    <property type="entry name" value="Ig-like_fold"/>
</dbReference>
<feature type="domain" description="Cadherin" evidence="2">
    <location>
        <begin position="1284"/>
        <end position="1350"/>
    </location>
</feature>
<dbReference type="EMBL" id="DAAMFA010000012">
    <property type="protein sequence ID" value="HAC6417776.1"/>
    <property type="molecule type" value="Genomic_DNA"/>
</dbReference>
<dbReference type="InterPro" id="IPR022038">
    <property type="entry name" value="Ig-like_bact"/>
</dbReference>
<dbReference type="NCBIfam" id="NF033510">
    <property type="entry name" value="Ca_tandemer"/>
    <property type="match status" value="25"/>
</dbReference>
<feature type="compositionally biased region" description="Polar residues" evidence="1">
    <location>
        <begin position="4021"/>
        <end position="4035"/>
    </location>
</feature>
<dbReference type="EMBL" id="DAATWY010000012">
    <property type="protein sequence ID" value="HAF0466037.1"/>
    <property type="molecule type" value="Genomic_DNA"/>
</dbReference>
<gene>
    <name evidence="4" type="ORF">G0B12_14220</name>
    <name evidence="5" type="ORF">G0O63_18485</name>
    <name evidence="6" type="ORF">G9G03_002739</name>
    <name evidence="3" type="ORF">GYI62_002640</name>
</gene>
<feature type="compositionally biased region" description="Basic and acidic residues" evidence="1">
    <location>
        <begin position="224"/>
        <end position="235"/>
    </location>
</feature>
<dbReference type="PROSITE" id="PS50268">
    <property type="entry name" value="CADHERIN_2"/>
    <property type="match status" value="1"/>
</dbReference>
<feature type="compositionally biased region" description="Polar residues" evidence="1">
    <location>
        <begin position="181"/>
        <end position="200"/>
    </location>
</feature>
<dbReference type="GO" id="GO:0005509">
    <property type="term" value="F:calcium ion binding"/>
    <property type="evidence" value="ECO:0007669"/>
    <property type="project" value="InterPro"/>
</dbReference>
<organism evidence="3">
    <name type="scientific">Salmonella typhimurium</name>
    <dbReference type="NCBI Taxonomy" id="90371"/>
    <lineage>
        <taxon>Bacteria</taxon>
        <taxon>Pseudomonadati</taxon>
        <taxon>Pseudomonadota</taxon>
        <taxon>Gammaproteobacteria</taxon>
        <taxon>Enterobacterales</taxon>
        <taxon>Enterobacteriaceae</taxon>
        <taxon>Salmonella</taxon>
    </lineage>
</organism>
<proteinExistence type="predicted"/>
<dbReference type="Pfam" id="PF12245">
    <property type="entry name" value="Big_3_2"/>
    <property type="match status" value="1"/>
</dbReference>
<dbReference type="GO" id="GO:0007156">
    <property type="term" value="P:homophilic cell adhesion via plasma membrane adhesion molecules"/>
    <property type="evidence" value="ECO:0007669"/>
    <property type="project" value="InterPro"/>
</dbReference>
<evidence type="ECO:0000259" key="2">
    <source>
        <dbReference type="PROSITE" id="PS50268"/>
    </source>
</evidence>
<comment type="caution">
    <text evidence="3">The sequence shown here is derived from an EMBL/GenBank/DDBJ whole genome shotgun (WGS) entry which is preliminary data.</text>
</comment>
<feature type="region of interest" description="Disordered" evidence="1">
    <location>
        <begin position="181"/>
        <end position="235"/>
    </location>
</feature>
<sequence>MGNKSIQKFFADQNSVIDLSSLGNAKGAKVSLSGPDMNITTPRGSVIIVNGALYSSIKGNNLAVKFKDKTITGAKILGSVDLKDIQLERIDSSLVDSAQVEKKGNGKRRNKKEEEELKKQLDDAENAKKEADKAKEEAEKAKEAAEKALNEAFEVQNSSKQIEEMLQNFLADNVAKDNLAQQSDASQQNTQAKATQASKQNDAEKVLPQPINKNTSTGKSNSSKNEENKLDAESVKEPLKVTLALAAESNSGSKDDSITNFTKPQFVGSTAPNATVIIKINGIAVGQAVADSLGNFTFTAPETLTDGTYNLEAEAKTADGSGSAKLVITIDSVTDKPTFELSPESSVSGHKGLTPTLTPSIVGTAEENAKVDIYVDNKLVASVDVDKDGNWSYEFKDNELSEGENSIKVVAVDKAGNKNETTDSIITDTIAPEKPTIELDDSSDSGIKNDNITNSTLPTFIGVAEPGSTVSIYLGLKHLGEVIVAKDGTWSYTLTTPLKDGEYNITATATDIAGHTSATANLPFTIDTRISYFSAEIETTNDSGIVGDNVTNNTRPTFTGKTEPNAIISVINSETGEEVIFKANDKGEWTFNFTSDSVEGINNLTFTVEDVAGNKKDFSFSYVIDTIAPVPPTVSLEDYVVLPNGIILSGNDLPALVGTAEPKSTILLMRDGKLYDSIEVDSNGTWNYQFSNKFLQGAYDIEIISQDAAGNKSSTVKYSFTIQTEVVPPKAELDASDDSGAKGDWITNKHNALTLLGTADRFATVNILIDGKTIGVTTADADGNWNFDISRNLSDNLYKITVESIDPLGRTSSVDYQLTIDSFTPIPTVMLHDSADSGVKGDMITKINTPLFTGMAEANAKVSIYVDGVLSGEAIAGDDGVWNFQFTTALSDGSHDVTVKVEDIAGNTASSSAYNFQIVTQTQKPTIELVNDTGVDNTDHIINEKNPALTGTAAPYSTVKLYIDGALIAEVRTNKDGRWEYTLKADQGLVDGDHRITASVEDIAGNIAHSDPFLISVDTAISIPIVSLSPDSDSGISDDNLTNIVKPTLHLKDIDPDIISVQVWDAMSDTQIGVATQQPDGSWAYTFTSDLTEGLHQVYVKVEDIAGNKANSAIFDFTIDTTVSTPVISLLSKDDTGVTGDNLTNINKPGFAISGVDADAHRVVVQVMHNGVSEEIELSHLNGSWLFIPGNTWADGSYTLTVKVEDKAGNTNYSAPLTVVIDTQIAIDGVELVNDSGVKGDNMTNDDRPHFRVTVPTDVNEVRLSIDGGNSWVQATPGVAGSWEYIWPTDLADGQYTLTVEATDKAGNTVTKTIDFAVDTTLSVPVIVLDSADDTGIQGDNMTNSTQPTFALQHIDDDAVRVTVSVEHGGVTTTFDATKGTGGWTFTPPTSWADGDYTLSVSVEDKAGNTSHSASLTVTVDTQIAINNIELVNDSGIPDDNLTNNVRPHFQVTVPTDVNVVRLSIDGGKTWFNATQSATPGVWDYIWPDDVADGGYTLTVEATDEAGNKATQTLDFTIDTTLSVPTLSLDSADDSGIAGDNITNVKTPGFTLNNIDTDVSRVIVEVMHNGIKQEVPLVQTGGQWRFAPTSDWADGDYILTVKVEDRAGNVKQSAPLTVTVDTHIAIDRIELVNDSGIPGDNLTNEARPHFQVTVPADVNGVRLSIDGGKTWFDATQSATSGVWDYTWLTNVANGPHTLMVEASDKAGNKTTQKLDFTIDTILSEPTITLDSADDSAAGDNITNVKMPGFTLGNIDADVTKVVVTVAHDGKNQQIELIKNGGVWRFTPGAAWTDGDYTLTVKVEDKAGNTNYSAPLTVTIDTQTSIDRIELLNDTGIVGDNLTNEARPQFHITVPTDVNSVQLSLDGGINWVNATLTSDGVWEYIWPTDLVENTYTLTVKATDVAGNTATETLNFIIDTTLSTPTITLDSADDSGTANDNKTNVKTPGFIIGGIDSDVTQVVVQVMRDGHSEEVELTQTNGQWRFVPGSAWTDGDYTLTVTVKDEAGNIRHSAPLTVTIDTQITIDHIELVNDSGIPDDNLTNNVRPHFQVTVPTDVNVVRLSIDGGKTWFNATQSATPGVWDYTWLADVGEGKHTLTVEATDKAGNKTTQQLDFIIDTLLSEPTIVLDSTDDSGTKGDHLTNVNKPTFLLGNIDADARYVTVEVQHGGTKEVLTATKDATGNWSVTPTGTWADGDYTLTVRVEDEAGNEKHSASLTVTVDTQITIDVIELVNDNGIPGDNMTNDAHPQFRVTVPGDVNEVSLSIDGGVTWVKATQSATPGVWNYTWPGTVPDGDYTLNVKATDNAGNTVTETLHFTIDTTLSTPVIVLDSADDSGVHGDNMTNHTQPTFALQHIDDDAVRVTVSVEHGGVTTTFDATKDAGGWTFTPTGAWADGDYTLSVSVEDKAGNTSHSASLTVTVDTQIAINNIELVNDSGIPDDNLTNNVRPHFQVTVPTDVNVVRLSIDGGKTWFNATQSATPGVWDYTWLADVGEGKHTLTVEATDKAGNKTTQQLDFIIDTLLSEPTIVLDNTDDSGTKGDNLTNVNKPTFLLGNIDADARYVTVEVQHGGTKEVLTATKGATGIWSVTPTGTWADGDYTLTVRVEDDAGNVKYSAPLTVTVDTQITIDVIELVNDNGIPGDNLTNDVRPHFRVTVPGDVNEVRLSIDGGNTWVRATQGTAGIWDYTWPKDVTDGLHTLTVEATDKAGNKTTQTLDFTIDTRLSTPTIAMDSRDDTGAIGDHITSVKRPGFTIGNIDADAHSVILRITQGGNSQEVTLTQVGGQWRFTPDADWADGSYTLTVEVTDNAGNVRQSTPLVVTVDTQTSITDITLVNDHGVPDDNLTNSTRPQFEITVPADVNSVQLSIDGGANWVSATQGIEGVWGYTWPTDMGDGKHTLTVMVTDRAGNTATQTLEFFIDTRLSTPTIALDSTDDTGTPGDDMTNRTRPTFILQNIDSDVINVTVSVTHNGTTTSFTATQGAGGWSFTPPAPWGDGDYTLTVTVEDRAGNTRPSTPLTVTVDTQIAIDRIELVNDSGVPGDNVTKHVRPQFQISVPDDVEKVLLSIDGGTTWVTAIKSSTAGIWDYTWPTDMPEGQHTLTVEVTDGAGNKMTETLNFTIDITLLTPTIELAPDQDTGQNKNDNLTSVTQPVFVLGSIDKDVRHVELSIEHNGTFKTVVLTESADGWRYRPDSALADGSYTFTVTVTDVAGNQQTSAPLKVTIDGTLTTPVIELAAGEDSGTVGDRLTNHDRPVFDIHQVDSDVTRVMVKVTYNGKTHEEAAVFTNGQWRFTPSASWADGSYQLAVVVEDLAGNVKESAPFEVRIDTTTTINNIVLLNDTGVQNDQLTNVAKPSFRIDVPGDVVQVRVTLDGGANWNVIRKNADGQWIFDSPNTLVDGTYTLRVEATDEAGNIANKDLVFNIDTNIQVPTIALDAGQDTGANTADNITNISRPTFTIGNVDPDVIKVVVTIDGHDYNATKVGAGWQFTPGNAIPDGSYNITVTVEDKAGNTATSKPLPVVIDTTAEIESVTLVTDSGDSDVDNITKVDKPQFSIVTADDITHVRVKIDNAANWIELTKGGDGRWIFNVGSALPDGQHTLLVDVTDIAGNVAQETLQFTIDTTLREPTIVLDPTHDTGDDTNDNLTRINKPVFIIGNVDNDVSHIVVHIDGRDYTIENTGGNLTFTPDQPLSDGQHTISVTVTDIAGNTKTSAELRIEIDTQVQIDSVTLTTDSGVNDHDNVTNATRPSFEIATPDDVTSVLVSFDGVNWTPISKNAAGQWEFTAGSALPDGHYTLHVQATDRAGNTANSTLGFTVDTQIDGLSVVMLDDAGKDSTDGITNITSPRFEISAREPLQSVTVILNGKSSTLTQGAGNKWLFTPDTPLVDGTYKIEIVAEDIAGNKISKEVSFTIDTIVSDPSIDLLDADDTGESAVDNITSVTTPRFVIGNVPADIDTVVIRINGVSYPVTANGNNLWEFQVPVALNDGVYEAVVVFRDIAGNTSETKLPFTIDTTTSVSVRMEPASDTGNSNSDNLTNKQNPKFEGTAEPNAKLVITIVDDKSGREVLKQTITVGADGNWSVTPNILPDGMYTINVVATDVAGNTAQTQERFTIDTVTIDPTIRLSDPSIDDQHEATSLRPEFKGFAEAFSTIMIQWDGKVVGSANANANGEWSWTPPSVLAPGSYVVSIVAKDKAGNESSQVDFPVVIPVIDVTPPTIKLSEESDSGALGDFTTNNKTPTLIGSTLPNTIVSIYVDGVKVGEATADTAGRYTFQLSEMKDGHYVVQVGIVNPRDNSELRSTAVDVTIDTEVAELVWNISGMHEGGYINTVTPEIGGTSEPNSKITIFVNGVEKAIAYTTGAGHWGVVLPALGNDGNYELTFKVEDVAGNIREFGPQNVILDTVISPLTVVLREADDSGKVGDWITNKSHVTIDGTAEAGSTLTIRNPQGVVIATLVVGNDGRWSAELDLREGSNAFVVVSEDKAGNSQQKEILIEHDTQIEISDISLSRDTNSGDKYDLITNNKSPVLVAMTDPGATVQVYINGVLQGTVEASSSGNISYTMPANSADGEYQVQFVATDTAGNRVESAITTVTIDSQIAVFDIDEDSLPALSNNRALSVSGVGEAGSQVSIFVDGKLVNVVMVEADGTWRAPILLQDDGTFNIHFSITDVAGNTEVSKDYSVDVDSSTDFPTLNLEDASNSGSLDDLITNHNKPVLVGTAEAGATIHIYVDEKIVANVLVLEDGTWSYQFDNALKDGEYSIRVVAEDPAGNTAESPRLLVTIDTSTFIDNPAMVAGSDNGIFSNDSITSQTRPTFSIFGEMNQSVQIFIDGVLVDTITVTDRNQVYRPESPLGDGSHSIYYVITDKAGNTATSKTLNFTIDTFNTTPVAIDSIGGQTLAEMTGSDGKIYITDTTRNLLFSGSAEPNSKIEIIINGLNVGEVWVNEKGHWQMPVNPLYFTEGQLDITVKSTDRAGNVNQEKYSIWVDTHIKVFTSELDDNKSSSKTEWWSNSDLITMRGTGEIGATVSLIVAGVTLATAVVAATGRWELSTDKLPEGTYDISLVIEDSAGNRWEDVREIFIDRTPPNAPVVTYSDIVNDLIIMQGTAEAKSQLIITDSEGNTYTLTVPDNGKWSMAIPYPSEGKFTITSVDAIGNRSDDVPLDIMKEVPVISLSPDSDSGTVGDNITRDKQPTFIIGNLESDVVVVQVDINGTVYNAEKNADGVWFFTPGTPLADGSYTISVIASDAAGNQKNSLPITVTIDSTLTVPEIALAAGEDNGASDSDNVTNHTQPKFTLQHIDADVTGVTVNVTHNGVTDIYQATQGADGWTFTPPAAWNDGNYTLSVTVVDRAGNSQQSASLAVTVDSTVTVTADSQHDDASDDATATAVTPPESETVNAESATHLRTEPSAAEESVVKVTAYSITLLNADSGDEIDRSISQTPSFEISVPENIVNVSIMFEGEEFTLPITNQKAIFEVPLSLEDGEYTMDVKFIDKDNDFLIKEKTFSVDHSSADIVNAMNVRGKTEDDINDSPSTSSVGHNNNGAIDVFAVNEVTLPVDNQEEHA</sequence>
<evidence type="ECO:0000313" key="5">
    <source>
        <dbReference type="EMBL" id="HAD0912268.1"/>
    </source>
</evidence>
<dbReference type="InterPro" id="IPR002126">
    <property type="entry name" value="Cadherin-like_dom"/>
</dbReference>
<dbReference type="Gene3D" id="2.60.40.10">
    <property type="entry name" value="Immunoglobulins"/>
    <property type="match status" value="52"/>
</dbReference>
<feature type="region of interest" description="Disordered" evidence="1">
    <location>
        <begin position="99"/>
        <end position="145"/>
    </location>
</feature>
<feature type="compositionally biased region" description="Low complexity" evidence="1">
    <location>
        <begin position="212"/>
        <end position="223"/>
    </location>
</feature>
<dbReference type="InterPro" id="IPR014756">
    <property type="entry name" value="Ig_E-set"/>
</dbReference>
<dbReference type="Pfam" id="PF19077">
    <property type="entry name" value="Big_13"/>
    <property type="match status" value="49"/>
</dbReference>
<protein>
    <submittedName>
        <fullName evidence="3">Ig-like domain repeat protein</fullName>
    </submittedName>
</protein>
<name>A0A6Y5XCJ1_SALTM</name>
<dbReference type="GO" id="GO:0016020">
    <property type="term" value="C:membrane"/>
    <property type="evidence" value="ECO:0007669"/>
    <property type="project" value="InterPro"/>
</dbReference>
<evidence type="ECO:0000256" key="1">
    <source>
        <dbReference type="SAM" id="MobiDB-lite"/>
    </source>
</evidence>
<reference evidence="3" key="2">
    <citation type="submission" date="2018-07" db="EMBL/GenBank/DDBJ databases">
        <authorList>
            <consortium name="NCBI Pathogen Detection Project"/>
        </authorList>
    </citation>
    <scope>NUCLEOTIDE SEQUENCE</scope>
    <source>
        <strain evidence="4">2011-60-1378-1</strain>
        <strain evidence="3">2011-60-272-1</strain>
        <strain evidence="6">2011-60-575-1</strain>
        <strain evidence="5">SSI_AA558</strain>
    </source>
</reference>
<evidence type="ECO:0000313" key="4">
    <source>
        <dbReference type="EMBL" id="HAC6417776.1"/>
    </source>
</evidence>
<feature type="compositionally biased region" description="Basic and acidic residues" evidence="1">
    <location>
        <begin position="111"/>
        <end position="145"/>
    </location>
</feature>
<feature type="region of interest" description="Disordered" evidence="1">
    <location>
        <begin position="5367"/>
        <end position="5403"/>
    </location>
</feature>
<dbReference type="EMBL" id="DAAHMC010000011">
    <property type="protein sequence ID" value="HAB6569420.1"/>
    <property type="molecule type" value="Genomic_DNA"/>
</dbReference>
<dbReference type="RefSeq" id="WP_193581267.1">
    <property type="nucleotide sequence ID" value="NZ_JABBKR010000010.1"/>
</dbReference>
<evidence type="ECO:0000313" key="3">
    <source>
        <dbReference type="EMBL" id="HAB6569420.1"/>
    </source>
</evidence>
<feature type="region of interest" description="Disordered" evidence="1">
    <location>
        <begin position="4016"/>
        <end position="4040"/>
    </location>
</feature>
<accession>A0A6Y5XCJ1</accession>
<dbReference type="PANTHER" id="PTHR14795">
    <property type="entry name" value="HELICASE RELATED"/>
    <property type="match status" value="1"/>
</dbReference>
<dbReference type="InterPro" id="IPR044016">
    <property type="entry name" value="Big_13"/>
</dbReference>
<dbReference type="EMBL" id="DAANPH010000013">
    <property type="protein sequence ID" value="HAD0912268.1"/>
    <property type="molecule type" value="Genomic_DNA"/>
</dbReference>